<dbReference type="WBParaSite" id="ALUE_0000178501-mRNA-1">
    <property type="protein sequence ID" value="ALUE_0000178501-mRNA-1"/>
    <property type="gene ID" value="ALUE_0000178501"/>
</dbReference>
<protein>
    <submittedName>
        <fullName evidence="2">Uncharacterized protein</fullName>
    </submittedName>
</protein>
<dbReference type="AlphaFoldDB" id="A0A0M3HJU0"/>
<evidence type="ECO:0000313" key="1">
    <source>
        <dbReference type="Proteomes" id="UP000036681"/>
    </source>
</evidence>
<name>A0A0M3HJU0_ASCLU</name>
<organism evidence="1 2">
    <name type="scientific">Ascaris lumbricoides</name>
    <name type="common">Giant roundworm</name>
    <dbReference type="NCBI Taxonomy" id="6252"/>
    <lineage>
        <taxon>Eukaryota</taxon>
        <taxon>Metazoa</taxon>
        <taxon>Ecdysozoa</taxon>
        <taxon>Nematoda</taxon>
        <taxon>Chromadorea</taxon>
        <taxon>Rhabditida</taxon>
        <taxon>Spirurina</taxon>
        <taxon>Ascaridomorpha</taxon>
        <taxon>Ascaridoidea</taxon>
        <taxon>Ascarididae</taxon>
        <taxon>Ascaris</taxon>
    </lineage>
</organism>
<evidence type="ECO:0000313" key="2">
    <source>
        <dbReference type="WBParaSite" id="ALUE_0000178501-mRNA-1"/>
    </source>
</evidence>
<keyword evidence="1" id="KW-1185">Reference proteome</keyword>
<accession>A0A0M3HJU0</accession>
<dbReference type="Proteomes" id="UP000036681">
    <property type="component" value="Unplaced"/>
</dbReference>
<proteinExistence type="predicted"/>
<sequence>MQMRVTLILSRKEMWNIHSHSFIIIHKFVNLHQMIENQSNYSNNLRWP</sequence>
<reference evidence="2" key="1">
    <citation type="submission" date="2017-02" db="UniProtKB">
        <authorList>
            <consortium name="WormBaseParasite"/>
        </authorList>
    </citation>
    <scope>IDENTIFICATION</scope>
</reference>